<dbReference type="OrthoDB" id="415695at2759"/>
<dbReference type="AlphaFoldDB" id="A0A9N8EPD3"/>
<organism evidence="2 3">
    <name type="scientific">Seminavis robusta</name>
    <dbReference type="NCBI Taxonomy" id="568900"/>
    <lineage>
        <taxon>Eukaryota</taxon>
        <taxon>Sar</taxon>
        <taxon>Stramenopiles</taxon>
        <taxon>Ochrophyta</taxon>
        <taxon>Bacillariophyta</taxon>
        <taxon>Bacillariophyceae</taxon>
        <taxon>Bacillariophycidae</taxon>
        <taxon>Naviculales</taxon>
        <taxon>Naviculaceae</taxon>
        <taxon>Seminavis</taxon>
    </lineage>
</organism>
<protein>
    <submittedName>
        <fullName evidence="2">Uncharacterized protein</fullName>
    </submittedName>
</protein>
<evidence type="ECO:0000313" key="3">
    <source>
        <dbReference type="Proteomes" id="UP001153069"/>
    </source>
</evidence>
<gene>
    <name evidence="2" type="ORF">SEMRO_1334_G263750.1</name>
</gene>
<comment type="caution">
    <text evidence="2">The sequence shown here is derived from an EMBL/GenBank/DDBJ whole genome shotgun (WGS) entry which is preliminary data.</text>
</comment>
<keyword evidence="3" id="KW-1185">Reference proteome</keyword>
<keyword evidence="1" id="KW-0812">Transmembrane</keyword>
<feature type="transmembrane region" description="Helical" evidence="1">
    <location>
        <begin position="295"/>
        <end position="314"/>
    </location>
</feature>
<evidence type="ECO:0000313" key="2">
    <source>
        <dbReference type="EMBL" id="CAB9522719.1"/>
    </source>
</evidence>
<proteinExistence type="predicted"/>
<name>A0A9N8EPD3_9STRA</name>
<dbReference type="EMBL" id="CAICTM010001332">
    <property type="protein sequence ID" value="CAB9522719.1"/>
    <property type="molecule type" value="Genomic_DNA"/>
</dbReference>
<accession>A0A9N8EPD3</accession>
<dbReference type="Proteomes" id="UP001153069">
    <property type="component" value="Unassembled WGS sequence"/>
</dbReference>
<reference evidence="2" key="1">
    <citation type="submission" date="2020-06" db="EMBL/GenBank/DDBJ databases">
        <authorList>
            <consortium name="Plant Systems Biology data submission"/>
        </authorList>
    </citation>
    <scope>NUCLEOTIDE SEQUENCE</scope>
    <source>
        <strain evidence="2">D6</strain>
    </source>
</reference>
<keyword evidence="1" id="KW-1133">Transmembrane helix</keyword>
<sequence>MFLRKRDRAAQHVSKIPASRWGVTKAQFEEFVGVVRAFVAKGLIENSVTHWKSEEKTIKRLQLYPLAKKKLSLETVNKTIKEPLFVYPDWKFNSTRIGPNIHQHKWEGLAGKGALKKSSWALMKNPQDGVEADLFVSHAWHEGIFEFANHLLEACPPECNAAYICFLSNPQHLVHHFLGDHLLEESPFHIAMTSPSMKHVTVIATQNIPIHTRIWCCYEAYLAMDLGLPMCIGGDEKNLSTQQERLKEHAPRTVKEREKRTTRVRKELFKDYCTGAALEAIHERIDRERSKKGRVAAAVLAIVLLFCFPLFVLGCSTKYFFLSPFMIGSRGNIIIQEAKEEEDVIHEKEQVKLESIQKFAVDVRDATASNENDRSAILSAIGDASERVNAMLTDLIFRGKKEL</sequence>
<evidence type="ECO:0000256" key="1">
    <source>
        <dbReference type="SAM" id="Phobius"/>
    </source>
</evidence>
<keyword evidence="1" id="KW-0472">Membrane</keyword>